<dbReference type="SMART" id="SM00903">
    <property type="entry name" value="Flavin_Reduct"/>
    <property type="match status" value="1"/>
</dbReference>
<gene>
    <name evidence="3" type="ORF">M011DRAFT_18831</name>
</gene>
<dbReference type="InterPro" id="IPR012349">
    <property type="entry name" value="Split_barrel_FMN-bd"/>
</dbReference>
<feature type="domain" description="Flavin reductase like" evidence="2">
    <location>
        <begin position="1"/>
        <end position="174"/>
    </location>
</feature>
<sequence length="176" mass="19163">MRNVPHPVVVLTAASPSTSPPSPLGLAISSFNTVTLDPPTISFNIRHPSRTLSAIRDDDGKFRIHFLSPRPMSAEIAAAFTNGNHEGAFEVRRRLVRLDMNAGVVGRAEGKEGGFTSRAARILDPHVTASMSCVVEKEVEVGDHVIVVAKVSDVMREQELKEPFLMYVNGEYVLEG</sequence>
<dbReference type="Proteomes" id="UP000799440">
    <property type="component" value="Unassembled WGS sequence"/>
</dbReference>
<reference evidence="3" key="1">
    <citation type="journal article" date="2020" name="Stud. Mycol.">
        <title>101 Dothideomycetes genomes: a test case for predicting lifestyles and emergence of pathogens.</title>
        <authorList>
            <person name="Haridas S."/>
            <person name="Albert R."/>
            <person name="Binder M."/>
            <person name="Bloem J."/>
            <person name="Labutti K."/>
            <person name="Salamov A."/>
            <person name="Andreopoulos B."/>
            <person name="Baker S."/>
            <person name="Barry K."/>
            <person name="Bills G."/>
            <person name="Bluhm B."/>
            <person name="Cannon C."/>
            <person name="Castanera R."/>
            <person name="Culley D."/>
            <person name="Daum C."/>
            <person name="Ezra D."/>
            <person name="Gonzalez J."/>
            <person name="Henrissat B."/>
            <person name="Kuo A."/>
            <person name="Liang C."/>
            <person name="Lipzen A."/>
            <person name="Lutzoni F."/>
            <person name="Magnuson J."/>
            <person name="Mondo S."/>
            <person name="Nolan M."/>
            <person name="Ohm R."/>
            <person name="Pangilinan J."/>
            <person name="Park H.-J."/>
            <person name="Ramirez L."/>
            <person name="Alfaro M."/>
            <person name="Sun H."/>
            <person name="Tritt A."/>
            <person name="Yoshinaga Y."/>
            <person name="Zwiers L.-H."/>
            <person name="Turgeon B."/>
            <person name="Goodwin S."/>
            <person name="Spatafora J."/>
            <person name="Crous P."/>
            <person name="Grigoriev I."/>
        </authorList>
    </citation>
    <scope>NUCLEOTIDE SEQUENCE</scope>
    <source>
        <strain evidence="3">CBS 119925</strain>
    </source>
</reference>
<keyword evidence="1" id="KW-0560">Oxidoreductase</keyword>
<dbReference type="GO" id="GO:0042602">
    <property type="term" value="F:riboflavin reductase (NADPH) activity"/>
    <property type="evidence" value="ECO:0007669"/>
    <property type="project" value="TreeGrafter"/>
</dbReference>
<evidence type="ECO:0000313" key="4">
    <source>
        <dbReference type="Proteomes" id="UP000799440"/>
    </source>
</evidence>
<evidence type="ECO:0000313" key="3">
    <source>
        <dbReference type="EMBL" id="KAF2752227.1"/>
    </source>
</evidence>
<dbReference type="SUPFAM" id="SSF50475">
    <property type="entry name" value="FMN-binding split barrel"/>
    <property type="match status" value="1"/>
</dbReference>
<dbReference type="PANTHER" id="PTHR30466">
    <property type="entry name" value="FLAVIN REDUCTASE"/>
    <property type="match status" value="1"/>
</dbReference>
<dbReference type="AlphaFoldDB" id="A0A6A6VSK4"/>
<proteinExistence type="predicted"/>
<dbReference type="InterPro" id="IPR050268">
    <property type="entry name" value="NADH-dep_flavin_reductase"/>
</dbReference>
<dbReference type="GO" id="GO:0010181">
    <property type="term" value="F:FMN binding"/>
    <property type="evidence" value="ECO:0007669"/>
    <property type="project" value="InterPro"/>
</dbReference>
<organism evidence="3 4">
    <name type="scientific">Sporormia fimetaria CBS 119925</name>
    <dbReference type="NCBI Taxonomy" id="1340428"/>
    <lineage>
        <taxon>Eukaryota</taxon>
        <taxon>Fungi</taxon>
        <taxon>Dikarya</taxon>
        <taxon>Ascomycota</taxon>
        <taxon>Pezizomycotina</taxon>
        <taxon>Dothideomycetes</taxon>
        <taxon>Pleosporomycetidae</taxon>
        <taxon>Pleosporales</taxon>
        <taxon>Sporormiaceae</taxon>
        <taxon>Sporormia</taxon>
    </lineage>
</organism>
<dbReference type="EMBL" id="MU006561">
    <property type="protein sequence ID" value="KAF2752227.1"/>
    <property type="molecule type" value="Genomic_DNA"/>
</dbReference>
<dbReference type="InterPro" id="IPR002563">
    <property type="entry name" value="Flavin_Rdtase-like_dom"/>
</dbReference>
<accession>A0A6A6VSK4</accession>
<evidence type="ECO:0000259" key="2">
    <source>
        <dbReference type="SMART" id="SM00903"/>
    </source>
</evidence>
<protein>
    <recommendedName>
        <fullName evidence="2">Flavin reductase like domain-containing protein</fullName>
    </recommendedName>
</protein>
<dbReference type="OrthoDB" id="2015405at2759"/>
<keyword evidence="4" id="KW-1185">Reference proteome</keyword>
<evidence type="ECO:0000256" key="1">
    <source>
        <dbReference type="ARBA" id="ARBA00023002"/>
    </source>
</evidence>
<dbReference type="Gene3D" id="2.30.110.10">
    <property type="entry name" value="Electron Transport, Fmn-binding Protein, Chain A"/>
    <property type="match status" value="1"/>
</dbReference>
<dbReference type="Pfam" id="PF01613">
    <property type="entry name" value="Flavin_Reduct"/>
    <property type="match status" value="1"/>
</dbReference>
<dbReference type="PANTHER" id="PTHR30466:SF1">
    <property type="entry name" value="FMN REDUCTASE (NADH) RUTF"/>
    <property type="match status" value="1"/>
</dbReference>
<name>A0A6A6VSK4_9PLEO</name>